<evidence type="ECO:0000313" key="1">
    <source>
        <dbReference type="EMBL" id="KAF1981317.1"/>
    </source>
</evidence>
<proteinExistence type="predicted"/>
<name>A0A6G1GKN2_9PEZI</name>
<dbReference type="EMBL" id="ML977202">
    <property type="protein sequence ID" value="KAF1981317.1"/>
    <property type="molecule type" value="Genomic_DNA"/>
</dbReference>
<sequence length="68" mass="7604">MTSLLDSRSCPNFQLVDYLEENLLVEPGSAGNLLRDGMKQMAAGKEMRVGQYHGILCFCFGYLLFHCA</sequence>
<organism evidence="1 2">
    <name type="scientific">Aulographum hederae CBS 113979</name>
    <dbReference type="NCBI Taxonomy" id="1176131"/>
    <lineage>
        <taxon>Eukaryota</taxon>
        <taxon>Fungi</taxon>
        <taxon>Dikarya</taxon>
        <taxon>Ascomycota</taxon>
        <taxon>Pezizomycotina</taxon>
        <taxon>Dothideomycetes</taxon>
        <taxon>Pleosporomycetidae</taxon>
        <taxon>Aulographales</taxon>
        <taxon>Aulographaceae</taxon>
    </lineage>
</organism>
<dbReference type="Proteomes" id="UP000800041">
    <property type="component" value="Unassembled WGS sequence"/>
</dbReference>
<accession>A0A6G1GKN2</accession>
<reference evidence="1" key="1">
    <citation type="journal article" date="2020" name="Stud. Mycol.">
        <title>101 Dothideomycetes genomes: a test case for predicting lifestyles and emergence of pathogens.</title>
        <authorList>
            <person name="Haridas S."/>
            <person name="Albert R."/>
            <person name="Binder M."/>
            <person name="Bloem J."/>
            <person name="Labutti K."/>
            <person name="Salamov A."/>
            <person name="Andreopoulos B."/>
            <person name="Baker S."/>
            <person name="Barry K."/>
            <person name="Bills G."/>
            <person name="Bluhm B."/>
            <person name="Cannon C."/>
            <person name="Castanera R."/>
            <person name="Culley D."/>
            <person name="Daum C."/>
            <person name="Ezra D."/>
            <person name="Gonzalez J."/>
            <person name="Henrissat B."/>
            <person name="Kuo A."/>
            <person name="Liang C."/>
            <person name="Lipzen A."/>
            <person name="Lutzoni F."/>
            <person name="Magnuson J."/>
            <person name="Mondo S."/>
            <person name="Nolan M."/>
            <person name="Ohm R."/>
            <person name="Pangilinan J."/>
            <person name="Park H.-J."/>
            <person name="Ramirez L."/>
            <person name="Alfaro M."/>
            <person name="Sun H."/>
            <person name="Tritt A."/>
            <person name="Yoshinaga Y."/>
            <person name="Zwiers L.-H."/>
            <person name="Turgeon B."/>
            <person name="Goodwin S."/>
            <person name="Spatafora J."/>
            <person name="Crous P."/>
            <person name="Grigoriev I."/>
        </authorList>
    </citation>
    <scope>NUCLEOTIDE SEQUENCE</scope>
    <source>
        <strain evidence="1">CBS 113979</strain>
    </source>
</reference>
<protein>
    <submittedName>
        <fullName evidence="1">Uncharacterized protein</fullName>
    </submittedName>
</protein>
<evidence type="ECO:0000313" key="2">
    <source>
        <dbReference type="Proteomes" id="UP000800041"/>
    </source>
</evidence>
<dbReference type="AlphaFoldDB" id="A0A6G1GKN2"/>
<gene>
    <name evidence="1" type="ORF">K402DRAFT_398681</name>
</gene>
<keyword evidence="2" id="KW-1185">Reference proteome</keyword>